<proteinExistence type="inferred from homology"/>
<keyword evidence="5" id="KW-0687">Ribonucleoprotein</keyword>
<evidence type="ECO:0000259" key="11">
    <source>
        <dbReference type="PROSITE" id="PS50142"/>
    </source>
</evidence>
<evidence type="ECO:0000259" key="10">
    <source>
        <dbReference type="PROSITE" id="PS50137"/>
    </source>
</evidence>
<dbReference type="Gene3D" id="3.30.160.20">
    <property type="match status" value="1"/>
</dbReference>
<evidence type="ECO:0000313" key="13">
    <source>
        <dbReference type="Proteomes" id="UP001562354"/>
    </source>
</evidence>
<dbReference type="Pfam" id="PF22892">
    <property type="entry name" value="DSRM_MRPL44"/>
    <property type="match status" value="1"/>
</dbReference>
<dbReference type="InterPro" id="IPR000999">
    <property type="entry name" value="RNase_III_dom"/>
</dbReference>
<dbReference type="InterPro" id="IPR044444">
    <property type="entry name" value="Ribosomal_mL44_DSRM_metazoa"/>
</dbReference>
<dbReference type="EMBL" id="JBFMKM010000007">
    <property type="protein sequence ID" value="KAL1305291.1"/>
    <property type="molecule type" value="Genomic_DNA"/>
</dbReference>
<gene>
    <name evidence="12" type="ORF">AAFC00_002196</name>
</gene>
<keyword evidence="2 8" id="KW-0694">RNA-binding</keyword>
<name>A0ABR3PGL5_9PEZI</name>
<evidence type="ECO:0000256" key="5">
    <source>
        <dbReference type="ARBA" id="ARBA00023274"/>
    </source>
</evidence>
<comment type="subcellular location">
    <subcellularLocation>
        <location evidence="1">Mitochondrion</location>
    </subcellularLocation>
</comment>
<dbReference type="Proteomes" id="UP001562354">
    <property type="component" value="Unassembled WGS sequence"/>
</dbReference>
<keyword evidence="4" id="KW-0496">Mitochondrion</keyword>
<sequence>MKGARIPRWGGSLLPPRNLRLSLLQHQSTSLPLRTQQPSRSLRTLSHTSTRPLTQSRCFSLSASSRQNATTLASESPADGSVNDLSLDIQAQEHSPSPRAAAQSAKLAALHARLSLPARLPVQTLARCLVDASADPRPEHNNASLATIGQDLLGFYTAEWLICNYPRLPMEIVFAAQAGYVGPKTLDSIRREWGVEAAAAPGPEVDAGLLQVSRVQAGNAMSPEGLTRVKDSQSWGDKQKRASYVPHKRGVSTRIVNDSVFDDAVPFSGLLPTEGAQGDVNAPAQLNAQGGSTLQDASATFVRALFGALYLHAGGAAAKSFHTSHILSRHLPLHSLFAFKHPTRDLSRLCQREGFESPVARLLSETGRHSRSPVFIVGVYSGEEKLGEGEGASLDEARVRAAANAMRSWYLYTPLAEDVVLPSEVEGVNAKRTWKPQTVDIGEIVT</sequence>
<dbReference type="SMART" id="SM00358">
    <property type="entry name" value="DSRM"/>
    <property type="match status" value="1"/>
</dbReference>
<dbReference type="PANTHER" id="PTHR11207">
    <property type="entry name" value="RIBONUCLEASE III"/>
    <property type="match status" value="1"/>
</dbReference>
<evidence type="ECO:0000256" key="3">
    <source>
        <dbReference type="ARBA" id="ARBA00022980"/>
    </source>
</evidence>
<evidence type="ECO:0000256" key="8">
    <source>
        <dbReference type="PROSITE-ProRule" id="PRU00266"/>
    </source>
</evidence>
<evidence type="ECO:0000256" key="1">
    <source>
        <dbReference type="ARBA" id="ARBA00004173"/>
    </source>
</evidence>
<dbReference type="Gene3D" id="1.10.1520.10">
    <property type="entry name" value="Ribonuclease III domain"/>
    <property type="match status" value="1"/>
</dbReference>
<reference evidence="12 13" key="1">
    <citation type="submission" date="2024-07" db="EMBL/GenBank/DDBJ databases">
        <title>Draft sequence of the Neodothiora populina.</title>
        <authorList>
            <person name="Drown D.D."/>
            <person name="Schuette U.S."/>
            <person name="Buechlein A.B."/>
            <person name="Rusch D.R."/>
            <person name="Winton L.W."/>
            <person name="Adams G.A."/>
        </authorList>
    </citation>
    <scope>NUCLEOTIDE SEQUENCE [LARGE SCALE GENOMIC DNA]</scope>
    <source>
        <strain evidence="12 13">CPC 39397</strain>
    </source>
</reference>
<dbReference type="PROSITE" id="PS50137">
    <property type="entry name" value="DS_RBD"/>
    <property type="match status" value="1"/>
</dbReference>
<dbReference type="PROSITE" id="PS50142">
    <property type="entry name" value="RNASE_3_2"/>
    <property type="match status" value="1"/>
</dbReference>
<evidence type="ECO:0000313" key="12">
    <source>
        <dbReference type="EMBL" id="KAL1305291.1"/>
    </source>
</evidence>
<dbReference type="SUPFAM" id="SSF69065">
    <property type="entry name" value="RNase III domain-like"/>
    <property type="match status" value="1"/>
</dbReference>
<accession>A0ABR3PGL5</accession>
<feature type="domain" description="RNase III" evidence="11">
    <location>
        <begin position="107"/>
        <end position="195"/>
    </location>
</feature>
<comment type="caution">
    <text evidence="12">The sequence shown here is derived from an EMBL/GenBank/DDBJ whole genome shotgun (WGS) entry which is preliminary data.</text>
</comment>
<keyword evidence="3" id="KW-0689">Ribosomal protein</keyword>
<feature type="domain" description="DRBM" evidence="10">
    <location>
        <begin position="341"/>
        <end position="411"/>
    </location>
</feature>
<comment type="similarity">
    <text evidence="6">Belongs to the ribonuclease III family. Mitochondrion-specific ribosomal protein mL44 subfamily.</text>
</comment>
<evidence type="ECO:0000256" key="2">
    <source>
        <dbReference type="ARBA" id="ARBA00022884"/>
    </source>
</evidence>
<dbReference type="SUPFAM" id="SSF54768">
    <property type="entry name" value="dsRNA-binding domain-like"/>
    <property type="match status" value="1"/>
</dbReference>
<dbReference type="InterPro" id="IPR036389">
    <property type="entry name" value="RNase_III_sf"/>
</dbReference>
<feature type="region of interest" description="Disordered" evidence="9">
    <location>
        <begin position="29"/>
        <end position="53"/>
    </location>
</feature>
<keyword evidence="13" id="KW-1185">Reference proteome</keyword>
<dbReference type="SMART" id="SM00535">
    <property type="entry name" value="RIBOc"/>
    <property type="match status" value="1"/>
</dbReference>
<evidence type="ECO:0000256" key="9">
    <source>
        <dbReference type="SAM" id="MobiDB-lite"/>
    </source>
</evidence>
<protein>
    <recommendedName>
        <fullName evidence="7">Large ribosomal subunit protein mL44</fullName>
    </recommendedName>
</protein>
<feature type="compositionally biased region" description="Low complexity" evidence="9">
    <location>
        <begin position="38"/>
        <end position="53"/>
    </location>
</feature>
<organism evidence="12 13">
    <name type="scientific">Neodothiora populina</name>
    <dbReference type="NCBI Taxonomy" id="2781224"/>
    <lineage>
        <taxon>Eukaryota</taxon>
        <taxon>Fungi</taxon>
        <taxon>Dikarya</taxon>
        <taxon>Ascomycota</taxon>
        <taxon>Pezizomycotina</taxon>
        <taxon>Dothideomycetes</taxon>
        <taxon>Dothideomycetidae</taxon>
        <taxon>Dothideales</taxon>
        <taxon>Dothioraceae</taxon>
        <taxon>Neodothiora</taxon>
    </lineage>
</organism>
<dbReference type="PANTHER" id="PTHR11207:SF32">
    <property type="entry name" value="LARGE RIBOSOMAL SUBUNIT PROTEIN ML44"/>
    <property type="match status" value="1"/>
</dbReference>
<dbReference type="InterPro" id="IPR014720">
    <property type="entry name" value="dsRBD_dom"/>
</dbReference>
<dbReference type="GeneID" id="95975898"/>
<evidence type="ECO:0000256" key="6">
    <source>
        <dbReference type="ARBA" id="ARBA00024034"/>
    </source>
</evidence>
<evidence type="ECO:0000256" key="7">
    <source>
        <dbReference type="ARBA" id="ARBA00035187"/>
    </source>
</evidence>
<dbReference type="RefSeq" id="XP_069201564.1">
    <property type="nucleotide sequence ID" value="XM_069341483.1"/>
</dbReference>
<evidence type="ECO:0000256" key="4">
    <source>
        <dbReference type="ARBA" id="ARBA00023128"/>
    </source>
</evidence>